<accession>Q0RPW0</accession>
<evidence type="ECO:0000256" key="1">
    <source>
        <dbReference type="SAM" id="MobiDB-lite"/>
    </source>
</evidence>
<feature type="region of interest" description="Disordered" evidence="1">
    <location>
        <begin position="40"/>
        <end position="79"/>
    </location>
</feature>
<sequence length="79" mass="8771">MRAFRHRTSDPVIRMLIQHTETIARTSHSGNATMQIVRIAQRRSGPDHTTGLDHATGQDRERPAPRATRTATDLSRGAA</sequence>
<keyword evidence="3" id="KW-1185">Reference proteome</keyword>
<dbReference type="KEGG" id="fal:FRAAL1767"/>
<evidence type="ECO:0000313" key="3">
    <source>
        <dbReference type="Proteomes" id="UP000000657"/>
    </source>
</evidence>
<proteinExistence type="predicted"/>
<name>Q0RPW0_FRAAA</name>
<dbReference type="EMBL" id="CT573213">
    <property type="protein sequence ID" value="CAJ60419.1"/>
    <property type="molecule type" value="Genomic_DNA"/>
</dbReference>
<reference evidence="2 3" key="1">
    <citation type="journal article" date="2007" name="Genome Res.">
        <title>Genome characteristics of facultatively symbiotic Frankia sp. strains reflect host range and host plant biogeography.</title>
        <authorList>
            <person name="Normand P."/>
            <person name="Lapierre P."/>
            <person name="Tisa L.S."/>
            <person name="Gogarten J.P."/>
            <person name="Alloisio N."/>
            <person name="Bagnarol E."/>
            <person name="Bassi C.A."/>
            <person name="Berry A.M."/>
            <person name="Bickhart D.M."/>
            <person name="Choisne N."/>
            <person name="Couloux A."/>
            <person name="Cournoyer B."/>
            <person name="Cruveiller S."/>
            <person name="Daubin V."/>
            <person name="Demange N."/>
            <person name="Francino M.P."/>
            <person name="Goltsman E."/>
            <person name="Huang Y."/>
            <person name="Kopp O.R."/>
            <person name="Labarre L."/>
            <person name="Lapidus A."/>
            <person name="Lavire C."/>
            <person name="Marechal J."/>
            <person name="Martinez M."/>
            <person name="Mastronunzio J.E."/>
            <person name="Mullin B.C."/>
            <person name="Niemann J."/>
            <person name="Pujic P."/>
            <person name="Rawnsley T."/>
            <person name="Rouy Z."/>
            <person name="Schenowitz C."/>
            <person name="Sellstedt A."/>
            <person name="Tavares F."/>
            <person name="Tomkins J.P."/>
            <person name="Vallenet D."/>
            <person name="Valverde C."/>
            <person name="Wall L.G."/>
            <person name="Wang Y."/>
            <person name="Medigue C."/>
            <person name="Benson D.R."/>
        </authorList>
    </citation>
    <scope>NUCLEOTIDE SEQUENCE [LARGE SCALE GENOMIC DNA]</scope>
    <source>
        <strain evidence="3">DSM 45986 / CECT 9034 / ACN14a</strain>
    </source>
</reference>
<dbReference type="AlphaFoldDB" id="Q0RPW0"/>
<protein>
    <submittedName>
        <fullName evidence="2">Uncharacterized protein</fullName>
    </submittedName>
</protein>
<organism evidence="2 3">
    <name type="scientific">Frankia alni (strain DSM 45986 / CECT 9034 / ACN14a)</name>
    <dbReference type="NCBI Taxonomy" id="326424"/>
    <lineage>
        <taxon>Bacteria</taxon>
        <taxon>Bacillati</taxon>
        <taxon>Actinomycetota</taxon>
        <taxon>Actinomycetes</taxon>
        <taxon>Frankiales</taxon>
        <taxon>Frankiaceae</taxon>
        <taxon>Frankia</taxon>
    </lineage>
</organism>
<evidence type="ECO:0000313" key="2">
    <source>
        <dbReference type="EMBL" id="CAJ60419.1"/>
    </source>
</evidence>
<dbReference type="HOGENOM" id="CLU_2600923_0_0_11"/>
<gene>
    <name evidence="2" type="ordered locus">FRAAL1767</name>
</gene>
<dbReference type="Proteomes" id="UP000000657">
    <property type="component" value="Chromosome"/>
</dbReference>